<name>A0A9P6G6Y8_9PLEO</name>
<accession>A0A9P6G6Y8</accession>
<keyword evidence="3" id="KW-1185">Reference proteome</keyword>
<feature type="compositionally biased region" description="Polar residues" evidence="1">
    <location>
        <begin position="35"/>
        <end position="51"/>
    </location>
</feature>
<feature type="region of interest" description="Disordered" evidence="1">
    <location>
        <begin position="35"/>
        <end position="56"/>
    </location>
</feature>
<proteinExistence type="predicted"/>
<comment type="caution">
    <text evidence="2">The sequence shown here is derived from an EMBL/GenBank/DDBJ whole genome shotgun (WGS) entry which is preliminary data.</text>
</comment>
<gene>
    <name evidence="2" type="ORF">PMIN01_11776</name>
</gene>
<dbReference type="EMBL" id="WJXW01000015">
    <property type="protein sequence ID" value="KAF9729843.1"/>
    <property type="molecule type" value="Genomic_DNA"/>
</dbReference>
<dbReference type="Proteomes" id="UP000756921">
    <property type="component" value="Unassembled WGS sequence"/>
</dbReference>
<evidence type="ECO:0000313" key="3">
    <source>
        <dbReference type="Proteomes" id="UP000756921"/>
    </source>
</evidence>
<sequence>MKILDAKTQGAQFNGNEVTDLAVNASRIFADSLRPASSWTESNLRSPQKDGSGSDFKKSRAINISFATNIKSTYLAVAIERVYTPNRLTDTIRHVATIPYNCLTLRDLPNHMES</sequence>
<dbReference type="AlphaFoldDB" id="A0A9P6G6Y8"/>
<reference evidence="2" key="1">
    <citation type="journal article" date="2020" name="Mol. Plant Microbe Interact.">
        <title>Genome Sequence of the Biocontrol Agent Coniothyrium minitans strain Conio (IMI 134523).</title>
        <authorList>
            <person name="Patel D."/>
            <person name="Shittu T.A."/>
            <person name="Baroncelli R."/>
            <person name="Muthumeenakshi S."/>
            <person name="Osborne T.H."/>
            <person name="Janganan T.K."/>
            <person name="Sreenivasaprasad S."/>
        </authorList>
    </citation>
    <scope>NUCLEOTIDE SEQUENCE</scope>
    <source>
        <strain evidence="2">Conio</strain>
    </source>
</reference>
<evidence type="ECO:0000313" key="2">
    <source>
        <dbReference type="EMBL" id="KAF9729843.1"/>
    </source>
</evidence>
<protein>
    <submittedName>
        <fullName evidence="2">Uncharacterized protein</fullName>
    </submittedName>
</protein>
<evidence type="ECO:0000256" key="1">
    <source>
        <dbReference type="SAM" id="MobiDB-lite"/>
    </source>
</evidence>
<organism evidence="2 3">
    <name type="scientific">Paraphaeosphaeria minitans</name>
    <dbReference type="NCBI Taxonomy" id="565426"/>
    <lineage>
        <taxon>Eukaryota</taxon>
        <taxon>Fungi</taxon>
        <taxon>Dikarya</taxon>
        <taxon>Ascomycota</taxon>
        <taxon>Pezizomycotina</taxon>
        <taxon>Dothideomycetes</taxon>
        <taxon>Pleosporomycetidae</taxon>
        <taxon>Pleosporales</taxon>
        <taxon>Massarineae</taxon>
        <taxon>Didymosphaeriaceae</taxon>
        <taxon>Paraphaeosphaeria</taxon>
    </lineage>
</organism>